<feature type="domain" description="Prenyltransferase alpha-alpha toroid" evidence="9">
    <location>
        <begin position="18"/>
        <end position="207"/>
    </location>
</feature>
<dbReference type="GO" id="GO:0046872">
    <property type="term" value="F:metal ion binding"/>
    <property type="evidence" value="ECO:0007669"/>
    <property type="project" value="UniProtKB-KW"/>
</dbReference>
<dbReference type="OrthoDB" id="5428259at2759"/>
<comment type="catalytic activity">
    <reaction evidence="7 8">
        <text>geranylgeranyl diphosphate + L-cysteinyl-[protein] = S-geranylgeranyl-L-cysteinyl-[protein] + diphosphate</text>
        <dbReference type="Rhea" id="RHEA:21240"/>
        <dbReference type="Rhea" id="RHEA-COMP:10131"/>
        <dbReference type="Rhea" id="RHEA-COMP:11537"/>
        <dbReference type="ChEBI" id="CHEBI:29950"/>
        <dbReference type="ChEBI" id="CHEBI:33019"/>
        <dbReference type="ChEBI" id="CHEBI:57533"/>
        <dbReference type="ChEBI" id="CHEBI:86021"/>
        <dbReference type="EC" id="2.5.1.60"/>
    </reaction>
</comment>
<reference evidence="10" key="2">
    <citation type="submission" date="2017-10" db="EMBL/GenBank/DDBJ databases">
        <title>Ladona fulva Genome sequencing and assembly.</title>
        <authorList>
            <person name="Murali S."/>
            <person name="Richards S."/>
            <person name="Bandaranaike D."/>
            <person name="Bellair M."/>
            <person name="Blankenburg K."/>
            <person name="Chao H."/>
            <person name="Dinh H."/>
            <person name="Doddapaneni H."/>
            <person name="Dugan-Rocha S."/>
            <person name="Elkadiri S."/>
            <person name="Gnanaolivu R."/>
            <person name="Hernandez B."/>
            <person name="Skinner E."/>
            <person name="Javaid M."/>
            <person name="Lee S."/>
            <person name="Li M."/>
            <person name="Ming W."/>
            <person name="Munidasa M."/>
            <person name="Muniz J."/>
            <person name="Nguyen L."/>
            <person name="Hughes D."/>
            <person name="Osuji N."/>
            <person name="Pu L.-L."/>
            <person name="Puazo M."/>
            <person name="Qu C."/>
            <person name="Quiroz J."/>
            <person name="Raj R."/>
            <person name="Weissenberger G."/>
            <person name="Xin Y."/>
            <person name="Zou X."/>
            <person name="Han Y."/>
            <person name="Worley K."/>
            <person name="Muzny D."/>
            <person name="Gibbs R."/>
        </authorList>
    </citation>
    <scope>NUCLEOTIDE SEQUENCE</scope>
    <source>
        <strain evidence="10">Sampled in the wild</strain>
    </source>
</reference>
<dbReference type="FunFam" id="1.50.10.20:FF:000024">
    <property type="entry name" value="Geranylgeranyl transferase type-2 subunit beta"/>
    <property type="match status" value="1"/>
</dbReference>
<dbReference type="Proteomes" id="UP000792457">
    <property type="component" value="Unassembled WGS sequence"/>
</dbReference>
<evidence type="ECO:0000256" key="8">
    <source>
        <dbReference type="RuleBase" id="RU365076"/>
    </source>
</evidence>
<evidence type="ECO:0000313" key="11">
    <source>
        <dbReference type="Proteomes" id="UP000792457"/>
    </source>
</evidence>
<comment type="function">
    <text evidence="8">Catalyzes the transfer of a geranylgeranyl moiety from geranylgeranyl diphosphate to both cysteines of proteins with the C-terminal sequence -XXCC, -XCXC and -CCXX.</text>
</comment>
<dbReference type="InterPro" id="IPR008930">
    <property type="entry name" value="Terpenoid_cyclase/PrenylTrfase"/>
</dbReference>
<evidence type="ECO:0000256" key="3">
    <source>
        <dbReference type="ARBA" id="ARBA00022679"/>
    </source>
</evidence>
<dbReference type="CDD" id="cd02894">
    <property type="entry name" value="GGTase-II"/>
    <property type="match status" value="1"/>
</dbReference>
<evidence type="ECO:0000256" key="5">
    <source>
        <dbReference type="ARBA" id="ARBA00022737"/>
    </source>
</evidence>
<keyword evidence="11" id="KW-1185">Reference proteome</keyword>
<dbReference type="SUPFAM" id="SSF48239">
    <property type="entry name" value="Terpenoid cyclases/Protein prenyltransferases"/>
    <property type="match status" value="1"/>
</dbReference>
<dbReference type="EMBL" id="KZ308999">
    <property type="protein sequence ID" value="KAG8236217.1"/>
    <property type="molecule type" value="Genomic_DNA"/>
</dbReference>
<reference evidence="10" key="1">
    <citation type="submission" date="2013-04" db="EMBL/GenBank/DDBJ databases">
        <authorList>
            <person name="Qu J."/>
            <person name="Murali S.C."/>
            <person name="Bandaranaike D."/>
            <person name="Bellair M."/>
            <person name="Blankenburg K."/>
            <person name="Chao H."/>
            <person name="Dinh H."/>
            <person name="Doddapaneni H."/>
            <person name="Downs B."/>
            <person name="Dugan-Rocha S."/>
            <person name="Elkadiri S."/>
            <person name="Gnanaolivu R.D."/>
            <person name="Hernandez B."/>
            <person name="Javaid M."/>
            <person name="Jayaseelan J.C."/>
            <person name="Lee S."/>
            <person name="Li M."/>
            <person name="Ming W."/>
            <person name="Munidasa M."/>
            <person name="Muniz J."/>
            <person name="Nguyen L."/>
            <person name="Ongeri F."/>
            <person name="Osuji N."/>
            <person name="Pu L.-L."/>
            <person name="Puazo M."/>
            <person name="Qu C."/>
            <person name="Quiroz J."/>
            <person name="Raj R."/>
            <person name="Weissenberger G."/>
            <person name="Xin Y."/>
            <person name="Zou X."/>
            <person name="Han Y."/>
            <person name="Richards S."/>
            <person name="Worley K."/>
            <person name="Muzny D."/>
            <person name="Gibbs R."/>
        </authorList>
    </citation>
    <scope>NUCLEOTIDE SEQUENCE</scope>
    <source>
        <strain evidence="10">Sampled in the wild</strain>
    </source>
</reference>
<comment type="cofactor">
    <cofactor evidence="8">
        <name>Zn(2+)</name>
        <dbReference type="ChEBI" id="CHEBI:29105"/>
    </cofactor>
    <text evidence="8">Binds 1 zinc ion per subunit.</text>
</comment>
<keyword evidence="5" id="KW-0677">Repeat</keyword>
<dbReference type="PANTHER" id="PTHR11774">
    <property type="entry name" value="GERANYLGERANYL TRANSFERASE TYPE BETA SUBUNIT"/>
    <property type="match status" value="1"/>
</dbReference>
<dbReference type="Pfam" id="PF00432">
    <property type="entry name" value="Prenyltrans"/>
    <property type="match status" value="1"/>
</dbReference>
<dbReference type="InterPro" id="IPR026873">
    <property type="entry name" value="Ptb1"/>
</dbReference>
<protein>
    <recommendedName>
        <fullName evidence="8">Geranylgeranyl transferase type-2 subunit beta</fullName>
        <ecNumber evidence="8">2.5.1.60</ecNumber>
    </recommendedName>
</protein>
<gene>
    <name evidence="10" type="ORF">J437_LFUL016785</name>
</gene>
<organism evidence="10 11">
    <name type="scientific">Ladona fulva</name>
    <name type="common">Scarce chaser dragonfly</name>
    <name type="synonym">Libellula fulva</name>
    <dbReference type="NCBI Taxonomy" id="123851"/>
    <lineage>
        <taxon>Eukaryota</taxon>
        <taxon>Metazoa</taxon>
        <taxon>Ecdysozoa</taxon>
        <taxon>Arthropoda</taxon>
        <taxon>Hexapoda</taxon>
        <taxon>Insecta</taxon>
        <taxon>Pterygota</taxon>
        <taxon>Palaeoptera</taxon>
        <taxon>Odonata</taxon>
        <taxon>Epiprocta</taxon>
        <taxon>Anisoptera</taxon>
        <taxon>Libelluloidea</taxon>
        <taxon>Libellulidae</taxon>
        <taxon>Ladona</taxon>
    </lineage>
</organism>
<dbReference type="InterPro" id="IPR001330">
    <property type="entry name" value="Prenyltrans"/>
</dbReference>
<evidence type="ECO:0000256" key="2">
    <source>
        <dbReference type="ARBA" id="ARBA00022602"/>
    </source>
</evidence>
<dbReference type="GO" id="GO:0004663">
    <property type="term" value="F:Rab geranylgeranyltransferase activity"/>
    <property type="evidence" value="ECO:0007669"/>
    <property type="project" value="UniProtKB-UniRule"/>
</dbReference>
<proteinExistence type="inferred from homology"/>
<comment type="similarity">
    <text evidence="1 8">Belongs to the protein prenyltransferase subunit beta family.</text>
</comment>
<keyword evidence="4 8" id="KW-0479">Metal-binding</keyword>
<name>A0A8K0KKD8_LADFU</name>
<dbReference type="InterPro" id="IPR045089">
    <property type="entry name" value="PGGT1B-like"/>
</dbReference>
<evidence type="ECO:0000259" key="9">
    <source>
        <dbReference type="Pfam" id="PF00432"/>
    </source>
</evidence>
<evidence type="ECO:0000313" key="10">
    <source>
        <dbReference type="EMBL" id="KAG8236217.1"/>
    </source>
</evidence>
<accession>A0A8K0KKD8</accession>
<evidence type="ECO:0000256" key="6">
    <source>
        <dbReference type="ARBA" id="ARBA00022833"/>
    </source>
</evidence>
<sequence>MASIQNDVVLKDTAPKTLLIQKHADFIAAYGENKDDYEYCMTEYLRMSGVYWGLTAMDLMSQLKRMNKDEILDFVKSCQDSSGGISASVGHDPHLLYTLSAIQILTMYDSTHVIDIEKVVSFIKGLQKEDGSFTGDKWGEVDTRFSFCAVASLYLLGRLDAINVDKAVDFVASCMNFDGGFGSRPGSESHAGLIYCCLGTLSLTGELEAGFIAINIDNVMINIGNINASIT</sequence>
<keyword evidence="2 8" id="KW-0637">Prenyltransferase</keyword>
<evidence type="ECO:0000256" key="1">
    <source>
        <dbReference type="ARBA" id="ARBA00010497"/>
    </source>
</evidence>
<comment type="caution">
    <text evidence="10">The sequence shown here is derived from an EMBL/GenBank/DDBJ whole genome shotgun (WGS) entry which is preliminary data.</text>
</comment>
<dbReference type="AlphaFoldDB" id="A0A8K0KKD8"/>
<dbReference type="PANTHER" id="PTHR11774:SF11">
    <property type="entry name" value="GERANYLGERANYL TRANSFERASE TYPE-2 SUBUNIT BETA"/>
    <property type="match status" value="1"/>
</dbReference>
<keyword evidence="6 8" id="KW-0862">Zinc</keyword>
<dbReference type="GO" id="GO:0005968">
    <property type="term" value="C:Rab-protein geranylgeranyltransferase complex"/>
    <property type="evidence" value="ECO:0007669"/>
    <property type="project" value="UniProtKB-UniRule"/>
</dbReference>
<dbReference type="Gene3D" id="1.50.10.20">
    <property type="match status" value="1"/>
</dbReference>
<evidence type="ECO:0000256" key="7">
    <source>
        <dbReference type="ARBA" id="ARBA00047658"/>
    </source>
</evidence>
<dbReference type="EC" id="2.5.1.60" evidence="8"/>
<evidence type="ECO:0000256" key="4">
    <source>
        <dbReference type="ARBA" id="ARBA00022723"/>
    </source>
</evidence>
<keyword evidence="3 8" id="KW-0808">Transferase</keyword>